<proteinExistence type="inferred from homology"/>
<reference evidence="8" key="1">
    <citation type="submission" date="2020-06" db="EMBL/GenBank/DDBJ databases">
        <title>WGS assembly of Ceratodon purpureus strain R40.</title>
        <authorList>
            <person name="Carey S.B."/>
            <person name="Jenkins J."/>
            <person name="Shu S."/>
            <person name="Lovell J.T."/>
            <person name="Sreedasyam A."/>
            <person name="Maumus F."/>
            <person name="Tiley G.P."/>
            <person name="Fernandez-Pozo N."/>
            <person name="Barry K."/>
            <person name="Chen C."/>
            <person name="Wang M."/>
            <person name="Lipzen A."/>
            <person name="Daum C."/>
            <person name="Saski C.A."/>
            <person name="Payton A.C."/>
            <person name="Mcbreen J.C."/>
            <person name="Conrad R.E."/>
            <person name="Kollar L.M."/>
            <person name="Olsson S."/>
            <person name="Huttunen S."/>
            <person name="Landis J.B."/>
            <person name="Wickett N.J."/>
            <person name="Johnson M.G."/>
            <person name="Rensing S.A."/>
            <person name="Grimwood J."/>
            <person name="Schmutz J."/>
            <person name="Mcdaniel S.F."/>
        </authorList>
    </citation>
    <scope>NUCLEOTIDE SEQUENCE</scope>
    <source>
        <strain evidence="8">R40</strain>
    </source>
</reference>
<evidence type="ECO:0000256" key="5">
    <source>
        <dbReference type="ARBA" id="ARBA00023136"/>
    </source>
</evidence>
<keyword evidence="4 7" id="KW-1133">Transmembrane helix</keyword>
<feature type="compositionally biased region" description="Basic and acidic residues" evidence="6">
    <location>
        <begin position="7"/>
        <end position="37"/>
    </location>
</feature>
<gene>
    <name evidence="8" type="ORF">KC19_1G062100</name>
</gene>
<feature type="transmembrane region" description="Helical" evidence="7">
    <location>
        <begin position="146"/>
        <end position="163"/>
    </location>
</feature>
<keyword evidence="3 7" id="KW-0812">Transmembrane</keyword>
<evidence type="ECO:0000256" key="2">
    <source>
        <dbReference type="ARBA" id="ARBA00006447"/>
    </source>
</evidence>
<evidence type="ECO:0000256" key="6">
    <source>
        <dbReference type="SAM" id="MobiDB-lite"/>
    </source>
</evidence>
<dbReference type="PIRSF" id="PIRSF005799">
    <property type="entry name" value="UDP-gal_transpt"/>
    <property type="match status" value="1"/>
</dbReference>
<feature type="transmembrane region" description="Helical" evidence="7">
    <location>
        <begin position="199"/>
        <end position="222"/>
    </location>
</feature>
<evidence type="ECO:0000313" key="8">
    <source>
        <dbReference type="EMBL" id="KAG0589992.1"/>
    </source>
</evidence>
<feature type="transmembrane region" description="Helical" evidence="7">
    <location>
        <begin position="275"/>
        <end position="297"/>
    </location>
</feature>
<dbReference type="SUPFAM" id="SSF103481">
    <property type="entry name" value="Multidrug resistance efflux transporter EmrE"/>
    <property type="match status" value="1"/>
</dbReference>
<feature type="transmembrane region" description="Helical" evidence="7">
    <location>
        <begin position="170"/>
        <end position="187"/>
    </location>
</feature>
<protein>
    <submittedName>
        <fullName evidence="8">Uncharacterized protein</fullName>
    </submittedName>
</protein>
<feature type="transmembrane region" description="Helical" evidence="7">
    <location>
        <begin position="78"/>
        <end position="97"/>
    </location>
</feature>
<feature type="transmembrane region" description="Helical" evidence="7">
    <location>
        <begin position="46"/>
        <end position="66"/>
    </location>
</feature>
<keyword evidence="5 7" id="KW-0472">Membrane</keyword>
<dbReference type="EMBL" id="CM026421">
    <property type="protein sequence ID" value="KAG0589992.1"/>
    <property type="molecule type" value="Genomic_DNA"/>
</dbReference>
<evidence type="ECO:0000313" key="9">
    <source>
        <dbReference type="Proteomes" id="UP000822688"/>
    </source>
</evidence>
<feature type="transmembrane region" description="Helical" evidence="7">
    <location>
        <begin position="109"/>
        <end position="126"/>
    </location>
</feature>
<sequence>MRGSESFSDRSKWEPDREALLGDAERVEHEAAEDDKPPIHPIRMRAFFVAAILTVTTSSLGILTTLSQTGGGYKYDYATIPFLAELLKFLVCGYLLWKEFKSPQSAVMTTKWSSILLYPIPSIIYLVHNNVQFLTLTYVDTSTHQIMGNLKIVTTGILFRTFLKRKLSRLQWMAIMLLTIGTTVSQVKGCGETNCGRLLAAPIQGYLLGILSACLSALAGVYTEYLMKKNQDSLYWQNMQLYAFGVLFNIARLTVDDIRTSFSKGPWWYRLFNGYDFVTWMVVLNLGFTGLLVSWVMKYADNIVKVYATSMAMLLTMVISIQLFNFKPTLQLFLGILICGMSLQLYYTPVEVLVGTPTSPPSPSVEANSNLDLENATKKKSSLS</sequence>
<evidence type="ECO:0000256" key="4">
    <source>
        <dbReference type="ARBA" id="ARBA00022989"/>
    </source>
</evidence>
<accession>A0A8T0J456</accession>
<evidence type="ECO:0000256" key="7">
    <source>
        <dbReference type="SAM" id="Phobius"/>
    </source>
</evidence>
<comment type="subcellular location">
    <subcellularLocation>
        <location evidence="1">Membrane</location>
        <topology evidence="1">Multi-pass membrane protein</topology>
    </subcellularLocation>
</comment>
<comment type="caution">
    <text evidence="8">The sequence shown here is derived from an EMBL/GenBank/DDBJ whole genome shotgun (WGS) entry which is preliminary data.</text>
</comment>
<dbReference type="OrthoDB" id="408493at2759"/>
<name>A0A8T0J456_CERPU</name>
<feature type="region of interest" description="Disordered" evidence="6">
    <location>
        <begin position="1"/>
        <end position="37"/>
    </location>
</feature>
<dbReference type="InterPro" id="IPR007271">
    <property type="entry name" value="Nuc_sug_transpt"/>
</dbReference>
<evidence type="ECO:0000256" key="1">
    <source>
        <dbReference type="ARBA" id="ARBA00004141"/>
    </source>
</evidence>
<dbReference type="AlphaFoldDB" id="A0A8T0J456"/>
<organism evidence="8 9">
    <name type="scientific">Ceratodon purpureus</name>
    <name type="common">Fire moss</name>
    <name type="synonym">Dicranum purpureum</name>
    <dbReference type="NCBI Taxonomy" id="3225"/>
    <lineage>
        <taxon>Eukaryota</taxon>
        <taxon>Viridiplantae</taxon>
        <taxon>Streptophyta</taxon>
        <taxon>Embryophyta</taxon>
        <taxon>Bryophyta</taxon>
        <taxon>Bryophytina</taxon>
        <taxon>Bryopsida</taxon>
        <taxon>Dicranidae</taxon>
        <taxon>Pseudoditrichales</taxon>
        <taxon>Ditrichaceae</taxon>
        <taxon>Ceratodon</taxon>
    </lineage>
</organism>
<feature type="transmembrane region" description="Helical" evidence="7">
    <location>
        <begin position="304"/>
        <end position="324"/>
    </location>
</feature>
<dbReference type="Proteomes" id="UP000822688">
    <property type="component" value="Chromosome 1"/>
</dbReference>
<dbReference type="NCBIfam" id="TIGR00803">
    <property type="entry name" value="nst"/>
    <property type="match status" value="1"/>
</dbReference>
<feature type="transmembrane region" description="Helical" evidence="7">
    <location>
        <begin position="234"/>
        <end position="255"/>
    </location>
</feature>
<dbReference type="InterPro" id="IPR037185">
    <property type="entry name" value="EmrE-like"/>
</dbReference>
<dbReference type="GO" id="GO:0015165">
    <property type="term" value="F:pyrimidine nucleotide-sugar transmembrane transporter activity"/>
    <property type="evidence" value="ECO:0007669"/>
    <property type="project" value="InterPro"/>
</dbReference>
<dbReference type="GO" id="GO:0000139">
    <property type="term" value="C:Golgi membrane"/>
    <property type="evidence" value="ECO:0007669"/>
    <property type="project" value="InterPro"/>
</dbReference>
<evidence type="ECO:0000256" key="3">
    <source>
        <dbReference type="ARBA" id="ARBA00022692"/>
    </source>
</evidence>
<comment type="similarity">
    <text evidence="2">Belongs to the nucleotide-sugar transporter family. CMP-Sialate:CMP antiporter (TC 2.A.7.12) subfamily.</text>
</comment>
<keyword evidence="9" id="KW-1185">Reference proteome</keyword>
<feature type="region of interest" description="Disordered" evidence="6">
    <location>
        <begin position="360"/>
        <end position="384"/>
    </location>
</feature>
<dbReference type="PANTHER" id="PTHR10231">
    <property type="entry name" value="NUCLEOTIDE-SUGAR TRANSMEMBRANE TRANSPORTER"/>
    <property type="match status" value="1"/>
</dbReference>
<dbReference type="Pfam" id="PF04142">
    <property type="entry name" value="Nuc_sug_transp"/>
    <property type="match status" value="1"/>
</dbReference>